<proteinExistence type="predicted"/>
<feature type="transmembrane region" description="Helical" evidence="2">
    <location>
        <begin position="471"/>
        <end position="493"/>
    </location>
</feature>
<dbReference type="Proteomes" id="UP000198287">
    <property type="component" value="Unassembled WGS sequence"/>
</dbReference>
<dbReference type="OMA" id="GMCLAGI"/>
<feature type="compositionally biased region" description="Polar residues" evidence="1">
    <location>
        <begin position="128"/>
        <end position="140"/>
    </location>
</feature>
<keyword evidence="2" id="KW-1133">Transmembrane helix</keyword>
<evidence type="ECO:0000313" key="3">
    <source>
        <dbReference type="EMBL" id="OXA57833.1"/>
    </source>
</evidence>
<dbReference type="AlphaFoldDB" id="A0A226EJD6"/>
<evidence type="ECO:0000256" key="1">
    <source>
        <dbReference type="SAM" id="MobiDB-lite"/>
    </source>
</evidence>
<dbReference type="PANTHER" id="PTHR19346">
    <property type="entry name" value="SUGAR PHOSPHATE TRANSPORTER DOMAIN-CONTAINING PROTEIN"/>
    <property type="match status" value="1"/>
</dbReference>
<feature type="transmembrane region" description="Helical" evidence="2">
    <location>
        <begin position="337"/>
        <end position="355"/>
    </location>
</feature>
<feature type="transmembrane region" description="Helical" evidence="2">
    <location>
        <begin position="561"/>
        <end position="578"/>
    </location>
</feature>
<feature type="region of interest" description="Disordered" evidence="1">
    <location>
        <begin position="629"/>
        <end position="670"/>
    </location>
</feature>
<keyword evidence="2" id="KW-0472">Membrane</keyword>
<dbReference type="OrthoDB" id="10062838at2759"/>
<keyword evidence="2" id="KW-0812">Transmembrane</keyword>
<gene>
    <name evidence="3" type="ORF">Fcan01_08378</name>
</gene>
<evidence type="ECO:0008006" key="5">
    <source>
        <dbReference type="Google" id="ProtNLM"/>
    </source>
</evidence>
<feature type="transmembrane region" description="Helical" evidence="2">
    <location>
        <begin position="407"/>
        <end position="424"/>
    </location>
</feature>
<feature type="region of interest" description="Disordered" evidence="1">
    <location>
        <begin position="91"/>
        <end position="111"/>
    </location>
</feature>
<sequence>MNNDPRRRLSRPELSGISAIFNPRKLRRNSTAVSQLLSGTSRHPSVVVTDDNAADVDFFFSSMSGLGLHAGSSFAGMANGGQSVASLTGGGSAGGGGGCGSPSVPLLSDHPHGSGGGNNIVTIESSLSTPQLHHSQQQQRGGDAPPNNANIKPIARTIATIKRALFSKTARKLCCGLFLSVLVGCCWTILFHSIKRAYITMHLFPDEMASDVEDHVVETSTSPLDAAYDPSKFFHALDPNNNLRGSNGDTVNNNVNSSLKEVSSSSVPKTLKLVKVYEAPFFTSWLLSICTVMFYPIHQLTVRFCSCMGRKGPKSMSRAVSDAIQGFRERGMTLFQFIGRCSLLCLLWLITLWLICFSLKTLKATQVLALFATTTSFLYILSWTVLHIKFVGIKVRFRKVKRQQMKVKILAVILSNMGIALFAYMDGQTYRSTTIVGVIFGAAAAATSAVFKVSLKKFFGFGATISQQVALIFSVVGIIAIVVLWPVFVTLYFSGLEVIIWSYVPWELILCAVLSFLVVAMLENFGVTCTFEFFISIGLLMAIPFSAVLDHHLYHHDFEGMCLAGIWIIGVGFCVVLLPEDWPEYITRIIRRIRGPSEEEKHPEPVYSAMPRLSRAGIENYLVNSSPHSNSAISISSPQSHHRTSQHINNNYTTTPHHHLPQQQQPNHSNAHIVNHQYF</sequence>
<feature type="transmembrane region" description="Helical" evidence="2">
    <location>
        <begin position="529"/>
        <end position="549"/>
    </location>
</feature>
<feature type="compositionally biased region" description="Gly residues" evidence="1">
    <location>
        <begin position="91"/>
        <end position="100"/>
    </location>
</feature>
<feature type="transmembrane region" description="Helical" evidence="2">
    <location>
        <begin position="173"/>
        <end position="194"/>
    </location>
</feature>
<comment type="caution">
    <text evidence="3">The sequence shown here is derived from an EMBL/GenBank/DDBJ whole genome shotgun (WGS) entry which is preliminary data.</text>
</comment>
<feature type="compositionally biased region" description="Low complexity" evidence="1">
    <location>
        <begin position="629"/>
        <end position="639"/>
    </location>
</feature>
<feature type="transmembrane region" description="Helical" evidence="2">
    <location>
        <begin position="499"/>
        <end position="522"/>
    </location>
</feature>
<accession>A0A226EJD6</accession>
<feature type="transmembrane region" description="Helical" evidence="2">
    <location>
        <begin position="367"/>
        <end position="386"/>
    </location>
</feature>
<reference evidence="3 4" key="1">
    <citation type="submission" date="2015-12" db="EMBL/GenBank/DDBJ databases">
        <title>The genome of Folsomia candida.</title>
        <authorList>
            <person name="Faddeeva A."/>
            <person name="Derks M.F."/>
            <person name="Anvar Y."/>
            <person name="Smit S."/>
            <person name="Van Straalen N."/>
            <person name="Roelofs D."/>
        </authorList>
    </citation>
    <scope>NUCLEOTIDE SEQUENCE [LARGE SCALE GENOMIC DNA]</scope>
    <source>
        <strain evidence="3 4">VU population</strain>
        <tissue evidence="3">Whole body</tissue>
    </source>
</reference>
<feature type="transmembrane region" description="Helical" evidence="2">
    <location>
        <begin position="430"/>
        <end position="451"/>
    </location>
</feature>
<name>A0A226EJD6_FOLCA</name>
<evidence type="ECO:0000256" key="2">
    <source>
        <dbReference type="SAM" id="Phobius"/>
    </source>
</evidence>
<dbReference type="EMBL" id="LNIX01000003">
    <property type="protein sequence ID" value="OXA57833.1"/>
    <property type="molecule type" value="Genomic_DNA"/>
</dbReference>
<keyword evidence="4" id="KW-1185">Reference proteome</keyword>
<feature type="transmembrane region" description="Helical" evidence="2">
    <location>
        <begin position="279"/>
        <end position="298"/>
    </location>
</feature>
<organism evidence="3 4">
    <name type="scientific">Folsomia candida</name>
    <name type="common">Springtail</name>
    <dbReference type="NCBI Taxonomy" id="158441"/>
    <lineage>
        <taxon>Eukaryota</taxon>
        <taxon>Metazoa</taxon>
        <taxon>Ecdysozoa</taxon>
        <taxon>Arthropoda</taxon>
        <taxon>Hexapoda</taxon>
        <taxon>Collembola</taxon>
        <taxon>Entomobryomorpha</taxon>
        <taxon>Isotomoidea</taxon>
        <taxon>Isotomidae</taxon>
        <taxon>Proisotominae</taxon>
        <taxon>Folsomia</taxon>
    </lineage>
</organism>
<feature type="region of interest" description="Disordered" evidence="1">
    <location>
        <begin position="128"/>
        <end position="149"/>
    </location>
</feature>
<dbReference type="InterPro" id="IPR026505">
    <property type="entry name" value="Solute_c_fam_35_mem_F3/F4"/>
</dbReference>
<protein>
    <recommendedName>
        <fullName evidence="5">Solute carrier family 35 member F4</fullName>
    </recommendedName>
</protein>
<dbReference type="PANTHER" id="PTHR19346:SF4">
    <property type="entry name" value="SUGAR PHOSPHATE TRANSPORTER DOMAIN-CONTAINING PROTEIN"/>
    <property type="match status" value="1"/>
</dbReference>
<evidence type="ECO:0000313" key="4">
    <source>
        <dbReference type="Proteomes" id="UP000198287"/>
    </source>
</evidence>